<dbReference type="Proteomes" id="UP000054538">
    <property type="component" value="Unassembled WGS sequence"/>
</dbReference>
<dbReference type="OrthoDB" id="2688072at2759"/>
<evidence type="ECO:0000256" key="1">
    <source>
        <dbReference type="SAM" id="MobiDB-lite"/>
    </source>
</evidence>
<accession>A0A0D0DN96</accession>
<dbReference type="HOGENOM" id="CLU_052398_1_2_1"/>
<feature type="compositionally biased region" description="Polar residues" evidence="1">
    <location>
        <begin position="181"/>
        <end position="202"/>
    </location>
</feature>
<proteinExistence type="predicted"/>
<feature type="region of interest" description="Disordered" evidence="1">
    <location>
        <begin position="180"/>
        <end position="209"/>
    </location>
</feature>
<protein>
    <submittedName>
        <fullName evidence="2">Uncharacterized protein</fullName>
    </submittedName>
</protein>
<reference evidence="2 3" key="1">
    <citation type="submission" date="2014-04" db="EMBL/GenBank/DDBJ databases">
        <authorList>
            <consortium name="DOE Joint Genome Institute"/>
            <person name="Kuo A."/>
            <person name="Kohler A."/>
            <person name="Jargeat P."/>
            <person name="Nagy L.G."/>
            <person name="Floudas D."/>
            <person name="Copeland A."/>
            <person name="Barry K.W."/>
            <person name="Cichocki N."/>
            <person name="Veneault-Fourrey C."/>
            <person name="LaButti K."/>
            <person name="Lindquist E.A."/>
            <person name="Lipzen A."/>
            <person name="Lundell T."/>
            <person name="Morin E."/>
            <person name="Murat C."/>
            <person name="Sun H."/>
            <person name="Tunlid A."/>
            <person name="Henrissat B."/>
            <person name="Grigoriev I.V."/>
            <person name="Hibbett D.S."/>
            <person name="Martin F."/>
            <person name="Nordberg H.P."/>
            <person name="Cantor M.N."/>
            <person name="Hua S.X."/>
        </authorList>
    </citation>
    <scope>NUCLEOTIDE SEQUENCE [LARGE SCALE GENOMIC DNA]</scope>
    <source>
        <strain evidence="2 3">Ve08.2h10</strain>
    </source>
</reference>
<evidence type="ECO:0000313" key="2">
    <source>
        <dbReference type="EMBL" id="KIK80020.1"/>
    </source>
</evidence>
<name>A0A0D0DN96_9AGAM</name>
<evidence type="ECO:0000313" key="3">
    <source>
        <dbReference type="Proteomes" id="UP000054538"/>
    </source>
</evidence>
<dbReference type="EMBL" id="KN826123">
    <property type="protein sequence ID" value="KIK80020.1"/>
    <property type="molecule type" value="Genomic_DNA"/>
</dbReference>
<dbReference type="InParanoid" id="A0A0D0DN96"/>
<reference evidence="3" key="2">
    <citation type="submission" date="2015-01" db="EMBL/GenBank/DDBJ databases">
        <title>Evolutionary Origins and Diversification of the Mycorrhizal Mutualists.</title>
        <authorList>
            <consortium name="DOE Joint Genome Institute"/>
            <consortium name="Mycorrhizal Genomics Consortium"/>
            <person name="Kohler A."/>
            <person name="Kuo A."/>
            <person name="Nagy L.G."/>
            <person name="Floudas D."/>
            <person name="Copeland A."/>
            <person name="Barry K.W."/>
            <person name="Cichocki N."/>
            <person name="Veneault-Fourrey C."/>
            <person name="LaButti K."/>
            <person name="Lindquist E.A."/>
            <person name="Lipzen A."/>
            <person name="Lundell T."/>
            <person name="Morin E."/>
            <person name="Murat C."/>
            <person name="Riley R."/>
            <person name="Ohm R."/>
            <person name="Sun H."/>
            <person name="Tunlid A."/>
            <person name="Henrissat B."/>
            <person name="Grigoriev I.V."/>
            <person name="Hibbett D.S."/>
            <person name="Martin F."/>
        </authorList>
    </citation>
    <scope>NUCLEOTIDE SEQUENCE [LARGE SCALE GENOMIC DNA]</scope>
    <source>
        <strain evidence="3">Ve08.2h10</strain>
    </source>
</reference>
<dbReference type="AlphaFoldDB" id="A0A0D0DN96"/>
<organism evidence="2 3">
    <name type="scientific">Paxillus rubicundulus Ve08.2h10</name>
    <dbReference type="NCBI Taxonomy" id="930991"/>
    <lineage>
        <taxon>Eukaryota</taxon>
        <taxon>Fungi</taxon>
        <taxon>Dikarya</taxon>
        <taxon>Basidiomycota</taxon>
        <taxon>Agaricomycotina</taxon>
        <taxon>Agaricomycetes</taxon>
        <taxon>Agaricomycetidae</taxon>
        <taxon>Boletales</taxon>
        <taxon>Paxilineae</taxon>
        <taxon>Paxillaceae</taxon>
        <taxon>Paxillus</taxon>
    </lineage>
</organism>
<gene>
    <name evidence="2" type="ORF">PAXRUDRAFT_16015</name>
</gene>
<sequence>MADLNLEVAPNYAGPEFEIVCEGLRLGYHENNQQAIERLLASWQADRMTRTAAWNVQQEAAAHADREVEEAWRVREEEEEIVATEEAEREQREAEQKKPKMNMFAPETSVMDILVHPASQYALHKLSTSNYVEMWYFSPTGCLDAAKYHDKSQANNTFSISRVDDLLSVHPIASIRASRNALPTTNSCSQNSSEPRTVSSSMPRRPIGR</sequence>
<keyword evidence="3" id="KW-1185">Reference proteome</keyword>